<dbReference type="EMBL" id="RBZU01000003">
    <property type="protein sequence ID" value="RKP56556.1"/>
    <property type="molecule type" value="Genomic_DNA"/>
</dbReference>
<name>A0A494Y8B9_9BURK</name>
<dbReference type="PANTHER" id="PTHR12788">
    <property type="entry name" value="PROTEIN-TYROSINE SULFOTRANSFERASE 2"/>
    <property type="match status" value="1"/>
</dbReference>
<dbReference type="SUPFAM" id="SSF52540">
    <property type="entry name" value="P-loop containing nucleoside triphosphate hydrolases"/>
    <property type="match status" value="1"/>
</dbReference>
<dbReference type="InterPro" id="IPR026634">
    <property type="entry name" value="TPST-like"/>
</dbReference>
<dbReference type="Proteomes" id="UP000270342">
    <property type="component" value="Unassembled WGS sequence"/>
</dbReference>
<dbReference type="Pfam" id="PF13469">
    <property type="entry name" value="Sulfotransfer_3"/>
    <property type="match status" value="1"/>
</dbReference>
<reference evidence="2 3" key="1">
    <citation type="submission" date="2018-10" db="EMBL/GenBank/DDBJ databases">
        <title>Robbsia sp. DHC34, isolated from soil.</title>
        <authorList>
            <person name="Gao Z.-H."/>
            <person name="Qiu L.-H."/>
        </authorList>
    </citation>
    <scope>NUCLEOTIDE SEQUENCE [LARGE SCALE GENOMIC DNA]</scope>
    <source>
        <strain evidence="2 3">DHC34</strain>
    </source>
</reference>
<keyword evidence="3" id="KW-1185">Reference proteome</keyword>
<keyword evidence="1 2" id="KW-0808">Transferase</keyword>
<dbReference type="Gene3D" id="3.40.50.300">
    <property type="entry name" value="P-loop containing nucleotide triphosphate hydrolases"/>
    <property type="match status" value="1"/>
</dbReference>
<gene>
    <name evidence="2" type="ORF">D7S86_09305</name>
</gene>
<evidence type="ECO:0000313" key="2">
    <source>
        <dbReference type="EMBL" id="RKP56556.1"/>
    </source>
</evidence>
<protein>
    <submittedName>
        <fullName evidence="2">Sulfotransferase family protein</fullName>
    </submittedName>
</protein>
<dbReference type="Gene3D" id="1.25.40.10">
    <property type="entry name" value="Tetratricopeptide repeat domain"/>
    <property type="match status" value="2"/>
</dbReference>
<organism evidence="2 3">
    <name type="scientific">Pararobbsia silviterrae</name>
    <dbReference type="NCBI Taxonomy" id="1792498"/>
    <lineage>
        <taxon>Bacteria</taxon>
        <taxon>Pseudomonadati</taxon>
        <taxon>Pseudomonadota</taxon>
        <taxon>Betaproteobacteria</taxon>
        <taxon>Burkholderiales</taxon>
        <taxon>Burkholderiaceae</taxon>
        <taxon>Pararobbsia</taxon>
    </lineage>
</organism>
<dbReference type="InterPro" id="IPR011990">
    <property type="entry name" value="TPR-like_helical_dom_sf"/>
</dbReference>
<dbReference type="OrthoDB" id="9815894at2"/>
<comment type="caution">
    <text evidence="2">The sequence shown here is derived from an EMBL/GenBank/DDBJ whole genome shotgun (WGS) entry which is preliminary data.</text>
</comment>
<dbReference type="AlphaFoldDB" id="A0A494Y8B9"/>
<sequence length="577" mass="63220">MASPSASSVSATATSAADALDAGDTALAARLAIALLDEDPANIDALTVLFLVREETGPTSACMALARRICALDPNKAWAQLEAAERLLLAGQAPEAEPHARNAVRLDPTDPGAHRLLALSLSAQQRWPIAEFHFRRTLELTRADDPIQLANLAACLKMQGHLDEARHLYKRSVSLAPDIAQTLHGWSQLEEAARDLPRALDLADRAIAAAPDDLDIALARAALLARTNETDQAIEIIDAVARQGRPAQAIDAALLNGRLLDKAGRFDDAFASFALAKHMIREGGRTYPKHAADVETTRLKTFFRASRLALLPRASDAPGPRPVFICGAPRSGTTLLEQMLSRHDAMAAGDELPSLGETIRAMPRLLNSASGYPEALGELWLGDEADGLDTLRDFYLRSARRAGASISGKPFFTDKMPFNETHLGLIGLMFPNAPVIRMVRHPLDVVLSMFSYDMTHGADCATSLEGIAHEYVRAHGLAEHYRAEMSLRALSVKYEALIDEPEAVLRSIFSMLDIPFEPACLRFDENPRYARTISYAQVTQRITKQARYRYRHYLRHLEPVLPILEPVIKALGYTIET</sequence>
<dbReference type="InterPro" id="IPR027417">
    <property type="entry name" value="P-loop_NTPase"/>
</dbReference>
<dbReference type="InterPro" id="IPR019734">
    <property type="entry name" value="TPR_rpt"/>
</dbReference>
<evidence type="ECO:0000313" key="3">
    <source>
        <dbReference type="Proteomes" id="UP000270342"/>
    </source>
</evidence>
<dbReference type="PANTHER" id="PTHR12788:SF10">
    <property type="entry name" value="PROTEIN-TYROSINE SULFOTRANSFERASE"/>
    <property type="match status" value="1"/>
</dbReference>
<dbReference type="SMART" id="SM00028">
    <property type="entry name" value="TPR"/>
    <property type="match status" value="4"/>
</dbReference>
<accession>A0A494Y8B9</accession>
<proteinExistence type="predicted"/>
<evidence type="ECO:0000256" key="1">
    <source>
        <dbReference type="ARBA" id="ARBA00022679"/>
    </source>
</evidence>
<dbReference type="GO" id="GO:0008476">
    <property type="term" value="F:protein-tyrosine sulfotransferase activity"/>
    <property type="evidence" value="ECO:0007669"/>
    <property type="project" value="InterPro"/>
</dbReference>
<dbReference type="RefSeq" id="WP_121085661.1">
    <property type="nucleotide sequence ID" value="NZ_RBZU01000003.1"/>
</dbReference>
<dbReference type="SUPFAM" id="SSF48452">
    <property type="entry name" value="TPR-like"/>
    <property type="match status" value="2"/>
</dbReference>